<gene>
    <name evidence="2" type="ORF">HXX08_24890</name>
    <name evidence="3" type="ORF">OZ401_002627</name>
</gene>
<dbReference type="AlphaFoldDB" id="A0A8T7MAD9"/>
<keyword evidence="5" id="KW-1185">Reference proteome</keyword>
<evidence type="ECO:0000256" key="1">
    <source>
        <dbReference type="SAM" id="MobiDB-lite"/>
    </source>
</evidence>
<dbReference type="EMBL" id="JACATZ010000003">
    <property type="protein sequence ID" value="NWJ49107.1"/>
    <property type="molecule type" value="Genomic_DNA"/>
</dbReference>
<evidence type="ECO:0000313" key="3">
    <source>
        <dbReference type="EMBL" id="WJW69035.1"/>
    </source>
</evidence>
<organism evidence="2 4">
    <name type="scientific">Candidatus Chlorohelix allophototropha</name>
    <dbReference type="NCBI Taxonomy" id="3003348"/>
    <lineage>
        <taxon>Bacteria</taxon>
        <taxon>Bacillati</taxon>
        <taxon>Chloroflexota</taxon>
        <taxon>Chloroflexia</taxon>
        <taxon>Candidatus Chloroheliales</taxon>
        <taxon>Candidatus Chloroheliaceae</taxon>
        <taxon>Candidatus Chlorohelix</taxon>
    </lineage>
</organism>
<evidence type="ECO:0000313" key="5">
    <source>
        <dbReference type="Proteomes" id="UP001431572"/>
    </source>
</evidence>
<reference evidence="2 4" key="1">
    <citation type="submission" date="2020-06" db="EMBL/GenBank/DDBJ databases">
        <title>Anoxygenic phototrophic Chloroflexota member uses a Type I reaction center.</title>
        <authorList>
            <person name="Tsuji J.M."/>
            <person name="Shaw N.A."/>
            <person name="Nagashima S."/>
            <person name="Venkiteswaran J."/>
            <person name="Schiff S.L."/>
            <person name="Hanada S."/>
            <person name="Tank M."/>
            <person name="Neufeld J.D."/>
        </authorList>
    </citation>
    <scope>NUCLEOTIDE SEQUENCE [LARGE SCALE GENOMIC DNA]</scope>
    <source>
        <strain evidence="2">L227-S17</strain>
    </source>
</reference>
<sequence length="100" mass="11751">MNEQNKLTSPTPQKLKKPRGAQKGNRNAAKIGEDLRFEMYFSKLRRAFFEEWFQLKFGRPAINEDELREVARHLANAAIDRAMVEDFERLNPRRLAGEVF</sequence>
<dbReference type="RefSeq" id="WP_341470935.1">
    <property type="nucleotide sequence ID" value="NZ_CP128400.1"/>
</dbReference>
<dbReference type="Proteomes" id="UP000521676">
    <property type="component" value="Unassembled WGS sequence"/>
</dbReference>
<reference evidence="3" key="2">
    <citation type="journal article" date="2024" name="Nature">
        <title>Anoxygenic phototroph of the Chloroflexota uses a type I reaction centre.</title>
        <authorList>
            <person name="Tsuji J.M."/>
            <person name="Shaw N.A."/>
            <person name="Nagashima S."/>
            <person name="Venkiteswaran J.J."/>
            <person name="Schiff S.L."/>
            <person name="Watanabe T."/>
            <person name="Fukui M."/>
            <person name="Hanada S."/>
            <person name="Tank M."/>
            <person name="Neufeld J.D."/>
        </authorList>
    </citation>
    <scope>NUCLEOTIDE SEQUENCE</scope>
    <source>
        <strain evidence="3">L227-S17</strain>
    </source>
</reference>
<dbReference type="Proteomes" id="UP001431572">
    <property type="component" value="Chromosome 2"/>
</dbReference>
<evidence type="ECO:0000313" key="4">
    <source>
        <dbReference type="Proteomes" id="UP000521676"/>
    </source>
</evidence>
<evidence type="ECO:0000313" key="2">
    <source>
        <dbReference type="EMBL" id="NWJ49107.1"/>
    </source>
</evidence>
<dbReference type="EMBL" id="CP128400">
    <property type="protein sequence ID" value="WJW69035.1"/>
    <property type="molecule type" value="Genomic_DNA"/>
</dbReference>
<protein>
    <submittedName>
        <fullName evidence="2">Uncharacterized protein</fullName>
    </submittedName>
</protein>
<feature type="region of interest" description="Disordered" evidence="1">
    <location>
        <begin position="1"/>
        <end position="28"/>
    </location>
</feature>
<name>A0A8T7MAD9_9CHLR</name>
<feature type="compositionally biased region" description="Polar residues" evidence="1">
    <location>
        <begin position="1"/>
        <end position="12"/>
    </location>
</feature>
<proteinExistence type="predicted"/>
<accession>A0A8T7MAD9</accession>